<dbReference type="EMBL" id="JAYMGO010000005">
    <property type="protein sequence ID" value="KAL1275123.1"/>
    <property type="molecule type" value="Genomic_DNA"/>
</dbReference>
<accession>A0ABR3NEI3</accession>
<protein>
    <submittedName>
        <fullName evidence="1">Uncharacterized protein</fullName>
    </submittedName>
</protein>
<gene>
    <name evidence="1" type="ORF">QQF64_027937</name>
</gene>
<proteinExistence type="predicted"/>
<organism evidence="1 2">
    <name type="scientific">Cirrhinus molitorella</name>
    <name type="common">mud carp</name>
    <dbReference type="NCBI Taxonomy" id="172907"/>
    <lineage>
        <taxon>Eukaryota</taxon>
        <taxon>Metazoa</taxon>
        <taxon>Chordata</taxon>
        <taxon>Craniata</taxon>
        <taxon>Vertebrata</taxon>
        <taxon>Euteleostomi</taxon>
        <taxon>Actinopterygii</taxon>
        <taxon>Neopterygii</taxon>
        <taxon>Teleostei</taxon>
        <taxon>Ostariophysi</taxon>
        <taxon>Cypriniformes</taxon>
        <taxon>Cyprinidae</taxon>
        <taxon>Labeoninae</taxon>
        <taxon>Labeonini</taxon>
        <taxon>Cirrhinus</taxon>
    </lineage>
</organism>
<dbReference type="Proteomes" id="UP001558613">
    <property type="component" value="Unassembled WGS sequence"/>
</dbReference>
<evidence type="ECO:0000313" key="1">
    <source>
        <dbReference type="EMBL" id="KAL1275123.1"/>
    </source>
</evidence>
<name>A0ABR3NEI3_9TELE</name>
<evidence type="ECO:0000313" key="2">
    <source>
        <dbReference type="Proteomes" id="UP001558613"/>
    </source>
</evidence>
<sequence length="91" mass="10292">MLETSPCFAHLQTDLKDNRGASQRLFENNVPSALLEITVVPLAFIHPVQMCTMCTESSVRVQKPRIVSHYTNAHYLLGITASLTRLMQSYR</sequence>
<reference evidence="1 2" key="1">
    <citation type="submission" date="2023-09" db="EMBL/GenBank/DDBJ databases">
        <authorList>
            <person name="Wang M."/>
        </authorList>
    </citation>
    <scope>NUCLEOTIDE SEQUENCE [LARGE SCALE GENOMIC DNA]</scope>
    <source>
        <strain evidence="1">GT-2023</strain>
        <tissue evidence="1">Liver</tissue>
    </source>
</reference>
<comment type="caution">
    <text evidence="1">The sequence shown here is derived from an EMBL/GenBank/DDBJ whole genome shotgun (WGS) entry which is preliminary data.</text>
</comment>
<keyword evidence="2" id="KW-1185">Reference proteome</keyword>